<protein>
    <submittedName>
        <fullName evidence="11">Monosaccharide ABC transporter ATP-binding protein, CUT2 family</fullName>
    </submittedName>
</protein>
<dbReference type="FunFam" id="3.40.50.300:FF:000127">
    <property type="entry name" value="Ribose import ATP-binding protein RbsA"/>
    <property type="match status" value="1"/>
</dbReference>
<comment type="subcellular location">
    <subcellularLocation>
        <location evidence="1">Cell membrane</location>
        <topology evidence="1">Peripheral membrane protein</topology>
    </subcellularLocation>
</comment>
<sequence length="507" mass="54356">MTEPTPILALRHASKSFGPVKALLDVSLELFGGEAHALLGENGAGKSTLVKILAGVHRADGGELLVGGRPRTFHNTAEARDAGIAIIYQEPTLFPDLTVAENVLMGRQPLKGGGRIDRRAMLARVGEILRELGVVLDPARPVRGLSIADQQIVEIAKALSFQARVLIMDEPTAALTGQETERLFRVVRTLRARGAAVLFITHRLEEAFAECQRLTIMRDGRWVNSGPSEEYTIDSVVHGMVGRDVQELYPKLAVTPGEVALAVQGLTRRGVFRNVSFQVRRGEIVGLAGLVGAGRSEVARSIFGIDPLDGGTVCVQGRAIRSGDTLAAMNAGIGLVPEDRRQQGLVMDMSIERNATLAVLNRLRQGPLMNRTAEYQTASDWTSKLRLKAHRLTDPVSTLSGGNQQKVVLAKWLATGPTVLIVDEPTRGVDVGAKAEVHRTIAELAAEGLAVLMISSDLPEVLGMADRILVMREGELVGELARRDASEEAVMYLATGQRNAAAIGGAA</sequence>
<proteinExistence type="predicted"/>
<evidence type="ECO:0000256" key="7">
    <source>
        <dbReference type="ARBA" id="ARBA00022840"/>
    </source>
</evidence>
<name>A0A1W1USJ7_9DEIO</name>
<evidence type="ECO:0000256" key="8">
    <source>
        <dbReference type="ARBA" id="ARBA00022967"/>
    </source>
</evidence>
<dbReference type="GO" id="GO:0005886">
    <property type="term" value="C:plasma membrane"/>
    <property type="evidence" value="ECO:0007669"/>
    <property type="project" value="UniProtKB-SubCell"/>
</dbReference>
<evidence type="ECO:0000256" key="2">
    <source>
        <dbReference type="ARBA" id="ARBA00022448"/>
    </source>
</evidence>
<dbReference type="SUPFAM" id="SSF52540">
    <property type="entry name" value="P-loop containing nucleoside triphosphate hydrolases"/>
    <property type="match status" value="2"/>
</dbReference>
<dbReference type="CDD" id="cd03216">
    <property type="entry name" value="ABC_Carb_Monos_I"/>
    <property type="match status" value="1"/>
</dbReference>
<organism evidence="11 12">
    <name type="scientific">Deinococcus hopiensis KR-140</name>
    <dbReference type="NCBI Taxonomy" id="695939"/>
    <lineage>
        <taxon>Bacteria</taxon>
        <taxon>Thermotogati</taxon>
        <taxon>Deinococcota</taxon>
        <taxon>Deinococci</taxon>
        <taxon>Deinococcales</taxon>
        <taxon>Deinococcaceae</taxon>
        <taxon>Deinococcus</taxon>
    </lineage>
</organism>
<dbReference type="GO" id="GO:0005524">
    <property type="term" value="F:ATP binding"/>
    <property type="evidence" value="ECO:0007669"/>
    <property type="project" value="UniProtKB-KW"/>
</dbReference>
<dbReference type="InterPro" id="IPR050107">
    <property type="entry name" value="ABC_carbohydrate_import_ATPase"/>
</dbReference>
<keyword evidence="6" id="KW-0547">Nucleotide-binding</keyword>
<dbReference type="CDD" id="cd03215">
    <property type="entry name" value="ABC_Carb_Monos_II"/>
    <property type="match status" value="1"/>
</dbReference>
<evidence type="ECO:0000313" key="11">
    <source>
        <dbReference type="EMBL" id="SMB84072.1"/>
    </source>
</evidence>
<evidence type="ECO:0000256" key="5">
    <source>
        <dbReference type="ARBA" id="ARBA00022737"/>
    </source>
</evidence>
<reference evidence="11 12" key="1">
    <citation type="submission" date="2017-04" db="EMBL/GenBank/DDBJ databases">
        <authorList>
            <person name="Afonso C.L."/>
            <person name="Miller P.J."/>
            <person name="Scott M.A."/>
            <person name="Spackman E."/>
            <person name="Goraichik I."/>
            <person name="Dimitrov K.M."/>
            <person name="Suarez D.L."/>
            <person name="Swayne D.E."/>
        </authorList>
    </citation>
    <scope>NUCLEOTIDE SEQUENCE [LARGE SCALE GENOMIC DNA]</scope>
    <source>
        <strain evidence="11 12">KR-140</strain>
    </source>
</reference>
<dbReference type="Gene3D" id="3.40.50.300">
    <property type="entry name" value="P-loop containing nucleotide triphosphate hydrolases"/>
    <property type="match status" value="2"/>
</dbReference>
<dbReference type="InterPro" id="IPR017871">
    <property type="entry name" value="ABC_transporter-like_CS"/>
</dbReference>
<dbReference type="AlphaFoldDB" id="A0A1W1USJ7"/>
<accession>A0A1W1USJ7</accession>
<keyword evidence="8" id="KW-1278">Translocase</keyword>
<dbReference type="PROSITE" id="PS00211">
    <property type="entry name" value="ABC_TRANSPORTER_1"/>
    <property type="match status" value="1"/>
</dbReference>
<keyword evidence="9" id="KW-0472">Membrane</keyword>
<keyword evidence="2" id="KW-0813">Transport</keyword>
<keyword evidence="3" id="KW-1003">Cell membrane</keyword>
<dbReference type="Pfam" id="PF00005">
    <property type="entry name" value="ABC_tran"/>
    <property type="match status" value="2"/>
</dbReference>
<evidence type="ECO:0000256" key="3">
    <source>
        <dbReference type="ARBA" id="ARBA00022475"/>
    </source>
</evidence>
<keyword evidence="7 11" id="KW-0067">ATP-binding</keyword>
<dbReference type="GO" id="GO:0016887">
    <property type="term" value="F:ATP hydrolysis activity"/>
    <property type="evidence" value="ECO:0007669"/>
    <property type="project" value="InterPro"/>
</dbReference>
<dbReference type="PROSITE" id="PS50893">
    <property type="entry name" value="ABC_TRANSPORTER_2"/>
    <property type="match status" value="2"/>
</dbReference>
<evidence type="ECO:0000256" key="9">
    <source>
        <dbReference type="ARBA" id="ARBA00023136"/>
    </source>
</evidence>
<dbReference type="InterPro" id="IPR003593">
    <property type="entry name" value="AAA+_ATPase"/>
</dbReference>
<dbReference type="InterPro" id="IPR003439">
    <property type="entry name" value="ABC_transporter-like_ATP-bd"/>
</dbReference>
<dbReference type="RefSeq" id="WP_084046666.1">
    <property type="nucleotide sequence ID" value="NZ_FWWU01000007.1"/>
</dbReference>
<dbReference type="Proteomes" id="UP000192582">
    <property type="component" value="Unassembled WGS sequence"/>
</dbReference>
<feature type="domain" description="ABC transporter" evidence="10">
    <location>
        <begin position="8"/>
        <end position="244"/>
    </location>
</feature>
<dbReference type="InterPro" id="IPR027417">
    <property type="entry name" value="P-loop_NTPase"/>
</dbReference>
<evidence type="ECO:0000256" key="1">
    <source>
        <dbReference type="ARBA" id="ARBA00004202"/>
    </source>
</evidence>
<feature type="domain" description="ABC transporter" evidence="10">
    <location>
        <begin position="254"/>
        <end position="498"/>
    </location>
</feature>
<dbReference type="EMBL" id="FWWU01000007">
    <property type="protein sequence ID" value="SMB84072.1"/>
    <property type="molecule type" value="Genomic_DNA"/>
</dbReference>
<keyword evidence="12" id="KW-1185">Reference proteome</keyword>
<evidence type="ECO:0000313" key="12">
    <source>
        <dbReference type="Proteomes" id="UP000192582"/>
    </source>
</evidence>
<dbReference type="SMART" id="SM00382">
    <property type="entry name" value="AAA"/>
    <property type="match status" value="2"/>
</dbReference>
<evidence type="ECO:0000259" key="10">
    <source>
        <dbReference type="PROSITE" id="PS50893"/>
    </source>
</evidence>
<evidence type="ECO:0000256" key="6">
    <source>
        <dbReference type="ARBA" id="ARBA00022741"/>
    </source>
</evidence>
<evidence type="ECO:0000256" key="4">
    <source>
        <dbReference type="ARBA" id="ARBA00022597"/>
    </source>
</evidence>
<dbReference type="STRING" id="695939.SAMN00790413_04984"/>
<keyword evidence="4" id="KW-0762">Sugar transport</keyword>
<dbReference type="PANTHER" id="PTHR43790:SF3">
    <property type="entry name" value="D-ALLOSE IMPORT ATP-BINDING PROTEIN ALSA-RELATED"/>
    <property type="match status" value="1"/>
</dbReference>
<dbReference type="PANTHER" id="PTHR43790">
    <property type="entry name" value="CARBOHYDRATE TRANSPORT ATP-BINDING PROTEIN MG119-RELATED"/>
    <property type="match status" value="1"/>
</dbReference>
<keyword evidence="5" id="KW-0677">Repeat</keyword>
<gene>
    <name evidence="11" type="ORF">SAMN00790413_04984</name>
</gene>